<protein>
    <submittedName>
        <fullName evidence="2">Alpha/beta hydrolase family protein</fullName>
    </submittedName>
</protein>
<dbReference type="SUPFAM" id="SSF53474">
    <property type="entry name" value="alpha/beta-Hydrolases"/>
    <property type="match status" value="1"/>
</dbReference>
<accession>A0A8X7NNR4</accession>
<dbReference type="Proteomes" id="UP000590412">
    <property type="component" value="Unassembled WGS sequence"/>
</dbReference>
<gene>
    <name evidence="2" type="ORF">FOB60_003341</name>
</gene>
<dbReference type="Gene3D" id="3.40.50.1820">
    <property type="entry name" value="alpha/beta hydrolase"/>
    <property type="match status" value="1"/>
</dbReference>
<evidence type="ECO:0000259" key="1">
    <source>
        <dbReference type="Pfam" id="PF12697"/>
    </source>
</evidence>
<dbReference type="PANTHER" id="PTHR43194">
    <property type="entry name" value="HYDROLASE ALPHA/BETA FOLD FAMILY"/>
    <property type="match status" value="1"/>
</dbReference>
<comment type="caution">
    <text evidence="2">The sequence shown here is derived from an EMBL/GenBank/DDBJ whole genome shotgun (WGS) entry which is preliminary data.</text>
</comment>
<dbReference type="GO" id="GO:0016787">
    <property type="term" value="F:hydrolase activity"/>
    <property type="evidence" value="ECO:0007669"/>
    <property type="project" value="UniProtKB-KW"/>
</dbReference>
<feature type="domain" description="AB hydrolase-1" evidence="1">
    <location>
        <begin position="54"/>
        <end position="331"/>
    </location>
</feature>
<proteinExistence type="predicted"/>
<dbReference type="PANTHER" id="PTHR43194:SF2">
    <property type="entry name" value="PEROXISOMAL MEMBRANE PROTEIN LPX1"/>
    <property type="match status" value="1"/>
</dbReference>
<reference evidence="2" key="1">
    <citation type="submission" date="2020-03" db="EMBL/GenBank/DDBJ databases">
        <title>FDA dAtabase for Regulatory Grade micrObial Sequences (FDA-ARGOS): Supporting development and validation of Infectious Disease Dx tests.</title>
        <authorList>
            <person name="Campos J."/>
            <person name="Goldberg B."/>
            <person name="Tallon L."/>
            <person name="Sadzewicz L."/>
            <person name="Vavikolanu K."/>
            <person name="Mehta A."/>
            <person name="Aluvathingal J."/>
            <person name="Nadendla S."/>
            <person name="Nandy P."/>
            <person name="Geyer C."/>
            <person name="Yan Y."/>
            <person name="Sichtig H."/>
        </authorList>
    </citation>
    <scope>NUCLEOTIDE SEQUENCE [LARGE SCALE GENOMIC DNA]</scope>
    <source>
        <strain evidence="2">FDAARGOS_652</strain>
    </source>
</reference>
<organism evidence="2 3">
    <name type="scientific">Candida parapsilosis</name>
    <name type="common">Yeast</name>
    <dbReference type="NCBI Taxonomy" id="5480"/>
    <lineage>
        <taxon>Eukaryota</taxon>
        <taxon>Fungi</taxon>
        <taxon>Dikarya</taxon>
        <taxon>Ascomycota</taxon>
        <taxon>Saccharomycotina</taxon>
        <taxon>Pichiomycetes</taxon>
        <taxon>Debaryomycetaceae</taxon>
        <taxon>Candida/Lodderomyces clade</taxon>
        <taxon>Candida</taxon>
    </lineage>
</organism>
<evidence type="ECO:0000313" key="2">
    <source>
        <dbReference type="EMBL" id="KAF6053085.1"/>
    </source>
</evidence>
<dbReference type="AlphaFoldDB" id="A0A8X7NNR4"/>
<evidence type="ECO:0000313" key="3">
    <source>
        <dbReference type="Proteomes" id="UP000590412"/>
    </source>
</evidence>
<dbReference type="InterPro" id="IPR029058">
    <property type="entry name" value="AB_hydrolase_fold"/>
</dbReference>
<dbReference type="EMBL" id="JABWAB010000004">
    <property type="protein sequence ID" value="KAF6053085.1"/>
    <property type="molecule type" value="Genomic_DNA"/>
</dbReference>
<dbReference type="InterPro" id="IPR050228">
    <property type="entry name" value="Carboxylesterase_BioH"/>
</dbReference>
<dbReference type="Pfam" id="PF12697">
    <property type="entry name" value="Abhydrolase_6"/>
    <property type="match status" value="1"/>
</dbReference>
<dbReference type="InterPro" id="IPR000073">
    <property type="entry name" value="AB_hydrolase_1"/>
</dbReference>
<name>A0A8X7NNR4_CANPA</name>
<keyword evidence="2" id="KW-0378">Hydrolase</keyword>
<sequence length="401" mass="45039">MSFTLEKKSTRAHPTRAQGSTLLAKDAENLTIVYNKYKSNCPRPNPQSQLTYNLVFCHGTGFNKSIWNYHIKKLFQLSQSLQVPCFLDTVVSIDAIGHGDSSLANAEKLGPVCIWDDGARDVIEVVENEIRTTGDLKNDADARTVIIGHSMGGFMAIYAAYLESSLFDSVIAIEPVLYASPDSAEKYMKLFKKISGFILDTFDTEQDAKYFFEKFSFTKLHNPEVLNDYMADEIYKTKDEEGKVVYKIKCIKNLQIAAYLGSMMSLPKGMLAFPALRVPFLHVVGTKAKWNPPESTAWIRGSIDPKFFAGGIDIPDGEHLVNGEKPDEVVAVIKDFLTKRNEDYEKERLNTPEVVLKEDKQGLREQEFGKLLKGDLADIHGYVLPEHTPFDLTLKKSSSKL</sequence>